<dbReference type="Proteomes" id="UP001732720">
    <property type="component" value="Chromosome 1"/>
</dbReference>
<sequence>MCFIPSEDPFGCSASRHKQPQMASQEADTAGLGISAVGIQGSQVKPEGRKSSVYQPMDDVSQDYQKGILQALGAIQILNGAMILALGVFMGSLQNLSHLFRHFFIFIFYTGYPFWGAVFFISSGSLSVAAGRKPTRMLMQNSFGMNIASTTIALVGTVFLLIHLVLNNQLFKDCQSLQSPDLCIYMGSSSYGLVSLMLILTLLELGVTVSIETLWCQRNFCASREAIASPPNYVESGIPSDESDSESMNTQLQISKESGLYPSI</sequence>
<protein>
    <submittedName>
        <fullName evidence="2">Membrane-spanning 4-domains subfamily A member 3 isoform X1</fullName>
    </submittedName>
</protein>
<name>A0AC58M8B9_CASCN</name>
<dbReference type="RefSeq" id="XP_073925651.1">
    <property type="nucleotide sequence ID" value="XM_074069550.1"/>
</dbReference>
<organism evidence="1 2">
    <name type="scientific">Castor canadensis</name>
    <name type="common">American beaver</name>
    <dbReference type="NCBI Taxonomy" id="51338"/>
    <lineage>
        <taxon>Eukaryota</taxon>
        <taxon>Metazoa</taxon>
        <taxon>Chordata</taxon>
        <taxon>Craniata</taxon>
        <taxon>Vertebrata</taxon>
        <taxon>Euteleostomi</taxon>
        <taxon>Mammalia</taxon>
        <taxon>Eutheria</taxon>
        <taxon>Euarchontoglires</taxon>
        <taxon>Glires</taxon>
        <taxon>Rodentia</taxon>
        <taxon>Castorimorpha</taxon>
        <taxon>Castoridae</taxon>
        <taxon>Castor</taxon>
    </lineage>
</organism>
<keyword evidence="1" id="KW-1185">Reference proteome</keyword>
<evidence type="ECO:0000313" key="2">
    <source>
        <dbReference type="RefSeq" id="XP_073925651.1"/>
    </source>
</evidence>
<proteinExistence type="predicted"/>
<accession>A0AC58M8B9</accession>
<reference evidence="2" key="1">
    <citation type="submission" date="2025-08" db="UniProtKB">
        <authorList>
            <consortium name="RefSeq"/>
        </authorList>
    </citation>
    <scope>IDENTIFICATION</scope>
</reference>
<evidence type="ECO:0000313" key="1">
    <source>
        <dbReference type="Proteomes" id="UP001732720"/>
    </source>
</evidence>
<gene>
    <name evidence="2" type="primary">Ms4a3</name>
</gene>